<reference evidence="2 3" key="1">
    <citation type="submission" date="2016-04" db="EMBL/GenBank/DDBJ databases">
        <title>A degradative enzymes factory behind the ericoid mycorrhizal symbiosis.</title>
        <authorList>
            <consortium name="DOE Joint Genome Institute"/>
            <person name="Martino E."/>
            <person name="Morin E."/>
            <person name="Grelet G."/>
            <person name="Kuo A."/>
            <person name="Kohler A."/>
            <person name="Daghino S."/>
            <person name="Barry K."/>
            <person name="Choi C."/>
            <person name="Cichocki N."/>
            <person name="Clum A."/>
            <person name="Copeland A."/>
            <person name="Hainaut M."/>
            <person name="Haridas S."/>
            <person name="Labutti K."/>
            <person name="Lindquist E."/>
            <person name="Lipzen A."/>
            <person name="Khouja H.-R."/>
            <person name="Murat C."/>
            <person name="Ohm R."/>
            <person name="Olson A."/>
            <person name="Spatafora J."/>
            <person name="Veneault-Fourrey C."/>
            <person name="Henrissat B."/>
            <person name="Grigoriev I."/>
            <person name="Martin F."/>
            <person name="Perotto S."/>
        </authorList>
    </citation>
    <scope>NUCLEOTIDE SEQUENCE [LARGE SCALE GENOMIC DNA]</scope>
    <source>
        <strain evidence="2 3">E</strain>
    </source>
</reference>
<accession>A0A2J6SMH0</accession>
<dbReference type="GeneID" id="36579414"/>
<dbReference type="Gene3D" id="3.90.1200.10">
    <property type="match status" value="1"/>
</dbReference>
<feature type="domain" description="Aminoglycoside phosphotransferase" evidence="1">
    <location>
        <begin position="46"/>
        <end position="81"/>
    </location>
</feature>
<evidence type="ECO:0000259" key="1">
    <source>
        <dbReference type="Pfam" id="PF01636"/>
    </source>
</evidence>
<dbReference type="AlphaFoldDB" id="A0A2J6SMH0"/>
<organism evidence="2 3">
    <name type="scientific">Hyaloscypha bicolor E</name>
    <dbReference type="NCBI Taxonomy" id="1095630"/>
    <lineage>
        <taxon>Eukaryota</taxon>
        <taxon>Fungi</taxon>
        <taxon>Dikarya</taxon>
        <taxon>Ascomycota</taxon>
        <taxon>Pezizomycotina</taxon>
        <taxon>Leotiomycetes</taxon>
        <taxon>Helotiales</taxon>
        <taxon>Hyaloscyphaceae</taxon>
        <taxon>Hyaloscypha</taxon>
        <taxon>Hyaloscypha bicolor</taxon>
    </lineage>
</organism>
<protein>
    <recommendedName>
        <fullName evidence="1">Aminoglycoside phosphotransferase domain-containing protein</fullName>
    </recommendedName>
</protein>
<proteinExistence type="predicted"/>
<sequence>MKMQLDFAETTPLVDGWKSNPTLQTHLQSFLKTGIPKVLSGFSLTNPALVHGDLDLHNILFDPKSNRHTAILDFNFAHVASAADEDFSSFPSIHGLLMGSLEVKRWKRYVKRCSTVSLPLPLPR</sequence>
<dbReference type="InterPro" id="IPR002575">
    <property type="entry name" value="Aminoglycoside_PTrfase"/>
</dbReference>
<keyword evidence="3" id="KW-1185">Reference proteome</keyword>
<dbReference type="Pfam" id="PF01636">
    <property type="entry name" value="APH"/>
    <property type="match status" value="1"/>
</dbReference>
<gene>
    <name evidence="2" type="ORF">K444DRAFT_248724</name>
</gene>
<dbReference type="InterPro" id="IPR011009">
    <property type="entry name" value="Kinase-like_dom_sf"/>
</dbReference>
<dbReference type="RefSeq" id="XP_024728875.1">
    <property type="nucleotide sequence ID" value="XM_024871332.1"/>
</dbReference>
<evidence type="ECO:0000313" key="2">
    <source>
        <dbReference type="EMBL" id="PMD51971.1"/>
    </source>
</evidence>
<dbReference type="OrthoDB" id="2831558at2759"/>
<dbReference type="InParanoid" id="A0A2J6SMH0"/>
<evidence type="ECO:0000313" key="3">
    <source>
        <dbReference type="Proteomes" id="UP000235371"/>
    </source>
</evidence>
<dbReference type="Proteomes" id="UP000235371">
    <property type="component" value="Unassembled WGS sequence"/>
</dbReference>
<dbReference type="SUPFAM" id="SSF56112">
    <property type="entry name" value="Protein kinase-like (PK-like)"/>
    <property type="match status" value="1"/>
</dbReference>
<dbReference type="EMBL" id="KZ613912">
    <property type="protein sequence ID" value="PMD51971.1"/>
    <property type="molecule type" value="Genomic_DNA"/>
</dbReference>
<name>A0A2J6SMH0_9HELO</name>